<reference evidence="1" key="1">
    <citation type="submission" date="2022-10" db="EMBL/GenBank/DDBJ databases">
        <title>Complete Genome of Trichothecium roseum strain YXFP-22015, a Plant Pathogen Isolated from Citrus.</title>
        <authorList>
            <person name="Wang Y."/>
            <person name="Zhu L."/>
        </authorList>
    </citation>
    <scope>NUCLEOTIDE SEQUENCE</scope>
    <source>
        <strain evidence="1">YXFP-22015</strain>
    </source>
</reference>
<evidence type="ECO:0000313" key="2">
    <source>
        <dbReference type="Proteomes" id="UP001163324"/>
    </source>
</evidence>
<keyword evidence="2" id="KW-1185">Reference proteome</keyword>
<dbReference type="Proteomes" id="UP001163324">
    <property type="component" value="Chromosome 1"/>
</dbReference>
<dbReference type="EMBL" id="CM047940">
    <property type="protein sequence ID" value="KAI9905043.1"/>
    <property type="molecule type" value="Genomic_DNA"/>
</dbReference>
<evidence type="ECO:0000313" key="1">
    <source>
        <dbReference type="EMBL" id="KAI9905043.1"/>
    </source>
</evidence>
<name>A0ACC0VH02_9HYPO</name>
<comment type="caution">
    <text evidence="1">The sequence shown here is derived from an EMBL/GenBank/DDBJ whole genome shotgun (WGS) entry which is preliminary data.</text>
</comment>
<accession>A0ACC0VH02</accession>
<protein>
    <submittedName>
        <fullName evidence="1">Uncharacterized protein</fullName>
    </submittedName>
</protein>
<organism evidence="1 2">
    <name type="scientific">Trichothecium roseum</name>
    <dbReference type="NCBI Taxonomy" id="47278"/>
    <lineage>
        <taxon>Eukaryota</taxon>
        <taxon>Fungi</taxon>
        <taxon>Dikarya</taxon>
        <taxon>Ascomycota</taxon>
        <taxon>Pezizomycotina</taxon>
        <taxon>Sordariomycetes</taxon>
        <taxon>Hypocreomycetidae</taxon>
        <taxon>Hypocreales</taxon>
        <taxon>Hypocreales incertae sedis</taxon>
        <taxon>Trichothecium</taxon>
    </lineage>
</organism>
<proteinExistence type="predicted"/>
<sequence length="262" mass="29124">MESCCTCAKLLSSVPAYAEEAEKSLPLDRRVECCARVICGKCIQTNRRFAEYCPYCQVSSTPSILPQGLRDPPLYTSLPPSKTKTTELAGAAPPPYTALPGPVKPNHIDGEKAALVEEGNHAEDTLHFLNHNHDSIPSLSLRYGVPAAALRRKNNLASDQLLLGRKTVLIPGEFYKGGVSLSPRPVEGEEEELRKGKIRRFMTSCKVSDYDVALLYLEQSGYDLDGATQSYFDDEAWERQHVRENQKAKGKQKNRGPFWRGL</sequence>
<gene>
    <name evidence="1" type="ORF">N3K66_001572</name>
</gene>